<comment type="caution">
    <text evidence="1">The sequence shown here is derived from an EMBL/GenBank/DDBJ whole genome shotgun (WGS) entry which is preliminary data.</text>
</comment>
<accession>A0AAP0I1F8</accession>
<gene>
    <name evidence="1" type="ORF">Scep_021470</name>
</gene>
<dbReference type="EMBL" id="JBBNAG010000009">
    <property type="protein sequence ID" value="KAK9104626.1"/>
    <property type="molecule type" value="Genomic_DNA"/>
</dbReference>
<protein>
    <submittedName>
        <fullName evidence="1">Uncharacterized protein</fullName>
    </submittedName>
</protein>
<sequence length="116" mass="13295">MIVGYVENGFTKEGLSCMVSERYNFNKAKRNWFFHLGNFNFHPFDIVPIANALRSRRIVSKQPMSTAGMPKICLTPHTDPKLSSSIILPIWKCCGHPFWKLETNIHNPLMPTFLGN</sequence>
<keyword evidence="2" id="KW-1185">Reference proteome</keyword>
<name>A0AAP0I1F8_9MAGN</name>
<evidence type="ECO:0000313" key="2">
    <source>
        <dbReference type="Proteomes" id="UP001419268"/>
    </source>
</evidence>
<proteinExistence type="predicted"/>
<dbReference type="Proteomes" id="UP001419268">
    <property type="component" value="Unassembled WGS sequence"/>
</dbReference>
<dbReference type="AlphaFoldDB" id="A0AAP0I1F8"/>
<evidence type="ECO:0000313" key="1">
    <source>
        <dbReference type="EMBL" id="KAK9104626.1"/>
    </source>
</evidence>
<reference evidence="1 2" key="1">
    <citation type="submission" date="2024-01" db="EMBL/GenBank/DDBJ databases">
        <title>Genome assemblies of Stephania.</title>
        <authorList>
            <person name="Yang L."/>
        </authorList>
    </citation>
    <scope>NUCLEOTIDE SEQUENCE [LARGE SCALE GENOMIC DNA]</scope>
    <source>
        <strain evidence="1">JXDWG</strain>
        <tissue evidence="1">Leaf</tissue>
    </source>
</reference>
<organism evidence="1 2">
    <name type="scientific">Stephania cephalantha</name>
    <dbReference type="NCBI Taxonomy" id="152367"/>
    <lineage>
        <taxon>Eukaryota</taxon>
        <taxon>Viridiplantae</taxon>
        <taxon>Streptophyta</taxon>
        <taxon>Embryophyta</taxon>
        <taxon>Tracheophyta</taxon>
        <taxon>Spermatophyta</taxon>
        <taxon>Magnoliopsida</taxon>
        <taxon>Ranunculales</taxon>
        <taxon>Menispermaceae</taxon>
        <taxon>Menispermoideae</taxon>
        <taxon>Cissampelideae</taxon>
        <taxon>Stephania</taxon>
    </lineage>
</organism>